<evidence type="ECO:0000256" key="1">
    <source>
        <dbReference type="ARBA" id="ARBA00006464"/>
    </source>
</evidence>
<dbReference type="PANTHER" id="PTHR30576">
    <property type="entry name" value="COLANIC BIOSYNTHESIS UDP-GLUCOSE LIPID CARRIER TRANSFERASE"/>
    <property type="match status" value="1"/>
</dbReference>
<keyword evidence="2" id="KW-1133">Transmembrane helix</keyword>
<gene>
    <name evidence="4" type="primary">pglB</name>
    <name evidence="4" type="ORF">ERS852470_02502</name>
</gene>
<accession>A0A174FMC8</accession>
<name>A0A174FMC8_9CLOT</name>
<protein>
    <submittedName>
        <fullName evidence="4">Sugar transferase</fullName>
    </submittedName>
</protein>
<dbReference type="Proteomes" id="UP000095558">
    <property type="component" value="Unassembled WGS sequence"/>
</dbReference>
<comment type="similarity">
    <text evidence="1">Belongs to the bacterial sugar transferase family.</text>
</comment>
<dbReference type="PANTHER" id="PTHR30576:SF0">
    <property type="entry name" value="UNDECAPRENYL-PHOSPHATE N-ACETYLGALACTOSAMINYL 1-PHOSPHATE TRANSFERASE-RELATED"/>
    <property type="match status" value="1"/>
</dbReference>
<sequence length="239" mass="27506">MSLKKYDNLPEFMKNNEVKEYYDILNKRRGQLALKRALDFIGGLIGTIVLSPIMIILAIVIKCESKGPALFKQVRVTQYGREFKIFKFRTMVVNAEKLGTQVTSKDDPRVTKVGKFLRKYRLDELPQIINILFGDLSFVGTRPEVPRYVNEYTDEMIATLLLPAGVTSEASIEFKDEEKILDNSNNIDNDYIYKVLPLKMEYNLHYIKLFTVLYDIKIVFRTVGAVLGLEENNSQQSDS</sequence>
<feature type="domain" description="Bacterial sugar transferase" evidence="3">
    <location>
        <begin position="35"/>
        <end position="227"/>
    </location>
</feature>
<evidence type="ECO:0000313" key="4">
    <source>
        <dbReference type="EMBL" id="CUO49295.1"/>
    </source>
</evidence>
<keyword evidence="4" id="KW-0808">Transferase</keyword>
<feature type="transmembrane region" description="Helical" evidence="2">
    <location>
        <begin position="37"/>
        <end position="61"/>
    </location>
</feature>
<dbReference type="GO" id="GO:0016780">
    <property type="term" value="F:phosphotransferase activity, for other substituted phosphate groups"/>
    <property type="evidence" value="ECO:0007669"/>
    <property type="project" value="TreeGrafter"/>
</dbReference>
<keyword evidence="2" id="KW-0812">Transmembrane</keyword>
<evidence type="ECO:0000259" key="3">
    <source>
        <dbReference type="Pfam" id="PF02397"/>
    </source>
</evidence>
<evidence type="ECO:0000256" key="2">
    <source>
        <dbReference type="SAM" id="Phobius"/>
    </source>
</evidence>
<dbReference type="EMBL" id="CYZV01000027">
    <property type="protein sequence ID" value="CUO49295.1"/>
    <property type="molecule type" value="Genomic_DNA"/>
</dbReference>
<dbReference type="RefSeq" id="WP_172676175.1">
    <property type="nucleotide sequence ID" value="NZ_CYZV01000027.1"/>
</dbReference>
<dbReference type="InterPro" id="IPR003362">
    <property type="entry name" value="Bact_transf"/>
</dbReference>
<dbReference type="Pfam" id="PF02397">
    <property type="entry name" value="Bac_transf"/>
    <property type="match status" value="1"/>
</dbReference>
<evidence type="ECO:0000313" key="5">
    <source>
        <dbReference type="Proteomes" id="UP000095558"/>
    </source>
</evidence>
<keyword evidence="2" id="KW-0472">Membrane</keyword>
<dbReference type="AlphaFoldDB" id="A0A174FMC8"/>
<reference evidence="4 5" key="1">
    <citation type="submission" date="2015-09" db="EMBL/GenBank/DDBJ databases">
        <authorList>
            <consortium name="Pathogen Informatics"/>
        </authorList>
    </citation>
    <scope>NUCLEOTIDE SEQUENCE [LARGE SCALE GENOMIC DNA]</scope>
    <source>
        <strain evidence="4 5">2789STDY5834855</strain>
    </source>
</reference>
<organism evidence="4 5">
    <name type="scientific">Clostridium disporicum</name>
    <dbReference type="NCBI Taxonomy" id="84024"/>
    <lineage>
        <taxon>Bacteria</taxon>
        <taxon>Bacillati</taxon>
        <taxon>Bacillota</taxon>
        <taxon>Clostridia</taxon>
        <taxon>Eubacteriales</taxon>
        <taxon>Clostridiaceae</taxon>
        <taxon>Clostridium</taxon>
    </lineage>
</organism>
<proteinExistence type="inferred from homology"/>